<evidence type="ECO:0000313" key="2">
    <source>
        <dbReference type="EMBL" id="PLB41094.1"/>
    </source>
</evidence>
<reference evidence="2 3" key="1">
    <citation type="submission" date="2017-12" db="EMBL/GenBank/DDBJ databases">
        <authorList>
            <consortium name="DOE Joint Genome Institute"/>
            <person name="Haridas S."/>
            <person name="Kjaerbolling I."/>
            <person name="Vesth T.C."/>
            <person name="Frisvad J.C."/>
            <person name="Nybo J.L."/>
            <person name="Theobald S."/>
            <person name="Kuo A."/>
            <person name="Bowyer P."/>
            <person name="Matsuda Y."/>
            <person name="Mondo S."/>
            <person name="Lyhne E.K."/>
            <person name="Kogle M.E."/>
            <person name="Clum A."/>
            <person name="Lipzen A."/>
            <person name="Salamov A."/>
            <person name="Ngan C.Y."/>
            <person name="Daum C."/>
            <person name="Chiniquy J."/>
            <person name="Barry K."/>
            <person name="LaButti K."/>
            <person name="Simmons B.A."/>
            <person name="Magnuson J.K."/>
            <person name="Mortensen U.H."/>
            <person name="Larsen T.O."/>
            <person name="Grigoriev I.V."/>
            <person name="Baker S.E."/>
            <person name="Andersen M.R."/>
            <person name="Nordberg H.P."/>
            <person name="Cantor M.N."/>
            <person name="Hua S.X."/>
        </authorList>
    </citation>
    <scope>NUCLEOTIDE SEQUENCE [LARGE SCALE GENOMIC DNA]</scope>
    <source>
        <strain evidence="2 3">CBS 102.13</strain>
    </source>
</reference>
<evidence type="ECO:0000313" key="3">
    <source>
        <dbReference type="Proteomes" id="UP000234585"/>
    </source>
</evidence>
<accession>A0A2I2FKG1</accession>
<feature type="compositionally biased region" description="Low complexity" evidence="1">
    <location>
        <begin position="35"/>
        <end position="50"/>
    </location>
</feature>
<proteinExistence type="predicted"/>
<dbReference type="AlphaFoldDB" id="A0A2I2FKG1"/>
<sequence length="102" mass="11170">MIADDLDKGYSLSYFDQGINRQAITMRPFHDSVHATASSSSSSSSSTTASSRDDIPTDSIPTQSESQPDSTSCFRLNTRTTEEQPSLVPRLAYRFNSSKLGQ</sequence>
<keyword evidence="3" id="KW-1185">Reference proteome</keyword>
<protein>
    <submittedName>
        <fullName evidence="2">Uncharacterized protein</fullName>
    </submittedName>
</protein>
<gene>
    <name evidence="2" type="ORF">BDW47DRAFT_100486</name>
</gene>
<feature type="region of interest" description="Disordered" evidence="1">
    <location>
        <begin position="33"/>
        <end position="73"/>
    </location>
</feature>
<evidence type="ECO:0000256" key="1">
    <source>
        <dbReference type="SAM" id="MobiDB-lite"/>
    </source>
</evidence>
<dbReference type="RefSeq" id="XP_024675106.1">
    <property type="nucleotide sequence ID" value="XM_024811442.1"/>
</dbReference>
<feature type="compositionally biased region" description="Polar residues" evidence="1">
    <location>
        <begin position="59"/>
        <end position="73"/>
    </location>
</feature>
<dbReference type="OrthoDB" id="10415349at2759"/>
<organism evidence="2 3">
    <name type="scientific">Aspergillus candidus</name>
    <dbReference type="NCBI Taxonomy" id="41067"/>
    <lineage>
        <taxon>Eukaryota</taxon>
        <taxon>Fungi</taxon>
        <taxon>Dikarya</taxon>
        <taxon>Ascomycota</taxon>
        <taxon>Pezizomycotina</taxon>
        <taxon>Eurotiomycetes</taxon>
        <taxon>Eurotiomycetidae</taxon>
        <taxon>Eurotiales</taxon>
        <taxon>Aspergillaceae</taxon>
        <taxon>Aspergillus</taxon>
        <taxon>Aspergillus subgen. Circumdati</taxon>
    </lineage>
</organism>
<dbReference type="GeneID" id="36518602"/>
<name>A0A2I2FKG1_ASPCN</name>
<dbReference type="EMBL" id="KZ559122">
    <property type="protein sequence ID" value="PLB41094.1"/>
    <property type="molecule type" value="Genomic_DNA"/>
</dbReference>
<dbReference type="Proteomes" id="UP000234585">
    <property type="component" value="Unassembled WGS sequence"/>
</dbReference>